<dbReference type="KEGG" id="scy:SCATT_p10070"/>
<keyword evidence="1" id="KW-0614">Plasmid</keyword>
<dbReference type="OrthoDB" id="4309379at2"/>
<dbReference type="EMBL" id="CP003229">
    <property type="protein sequence ID" value="AEW99200.1"/>
    <property type="molecule type" value="Genomic_DNA"/>
</dbReference>
<dbReference type="HOGENOM" id="CLU_1895048_0_0_11"/>
<reference evidence="2" key="1">
    <citation type="submission" date="2011-12" db="EMBL/GenBank/DDBJ databases">
        <title>Complete genome sequence of Streptomyces cattleya strain DSM 46488.</title>
        <authorList>
            <person name="Ou H.-Y."/>
            <person name="Li P."/>
            <person name="Zhao C."/>
            <person name="O'Hagan D."/>
            <person name="Deng Z."/>
        </authorList>
    </citation>
    <scope>NUCLEOTIDE SEQUENCE [LARGE SCALE GENOMIC DNA]</scope>
    <source>
        <strain evidence="2">ATCC 35852 / DSM 46488 / JCM 4925 / NBRC 14057 / NRRL 8057</strain>
        <plasmid evidence="2">Plasmid pSCATT</plasmid>
    </source>
</reference>
<accession>F8JN48</accession>
<dbReference type="AlphaFoldDB" id="F8JN48"/>
<name>F8JN48_STREN</name>
<dbReference type="PATRIC" id="fig|1003195.11.peg.706"/>
<dbReference type="KEGG" id="sct:SCAT_p0730"/>
<protein>
    <submittedName>
        <fullName evidence="1">Uncharacterized protein</fullName>
    </submittedName>
</protein>
<organism evidence="1 2">
    <name type="scientific">Streptantibioticus cattleyicolor (strain ATCC 35852 / DSM 46488 / JCM 4925 / NBRC 14057 / NRRL 8057)</name>
    <name type="common">Streptomyces cattleya</name>
    <dbReference type="NCBI Taxonomy" id="1003195"/>
    <lineage>
        <taxon>Bacteria</taxon>
        <taxon>Bacillati</taxon>
        <taxon>Actinomycetota</taxon>
        <taxon>Actinomycetes</taxon>
        <taxon>Kitasatosporales</taxon>
        <taxon>Streptomycetaceae</taxon>
        <taxon>Streptantibioticus</taxon>
    </lineage>
</organism>
<keyword evidence="2" id="KW-1185">Reference proteome</keyword>
<evidence type="ECO:0000313" key="1">
    <source>
        <dbReference type="EMBL" id="AEW99200.1"/>
    </source>
</evidence>
<sequence>MLPTGEAMGMQEGGKPFTMDGGGRLVCGVCPSLRYPGGQFDVVSKPSRDCPFDPATGYRFTALGVPVCVHPERVGLPPAPYASGGVPLPWQTPPPASAADVPAWVRTAVAAAPPEACTEVIEQATKLLLAADPGTDVVAVLRAALG</sequence>
<evidence type="ECO:0000313" key="2">
    <source>
        <dbReference type="Proteomes" id="UP000007842"/>
    </source>
</evidence>
<gene>
    <name evidence="1" type="ordered locus">SCATT_p10070</name>
</gene>
<accession>G8XDW5</accession>
<geneLocation type="plasmid" evidence="1 2">
    <name>pSCATT</name>
</geneLocation>
<dbReference type="Proteomes" id="UP000007842">
    <property type="component" value="Plasmid pSCATT"/>
</dbReference>
<proteinExistence type="predicted"/>